<name>A0A1Z5RM00_SORBI</name>
<proteinExistence type="predicted"/>
<evidence type="ECO:0000313" key="2">
    <source>
        <dbReference type="EMBL" id="OQU84782.1"/>
    </source>
</evidence>
<dbReference type="OMA" id="ECTHAEP"/>
<feature type="region of interest" description="Disordered" evidence="1">
    <location>
        <begin position="59"/>
        <end position="118"/>
    </location>
</feature>
<gene>
    <name evidence="2" type="ORF">SORBI_3004G120733</name>
</gene>
<feature type="compositionally biased region" description="Low complexity" evidence="1">
    <location>
        <begin position="64"/>
        <end position="86"/>
    </location>
</feature>
<accession>A0A1Z5RM00</accession>
<dbReference type="Gramene" id="OQU84782">
    <property type="protein sequence ID" value="OQU84782"/>
    <property type="gene ID" value="SORBI_3004G120733"/>
</dbReference>
<organism evidence="2 3">
    <name type="scientific">Sorghum bicolor</name>
    <name type="common">Sorghum</name>
    <name type="synonym">Sorghum vulgare</name>
    <dbReference type="NCBI Taxonomy" id="4558"/>
    <lineage>
        <taxon>Eukaryota</taxon>
        <taxon>Viridiplantae</taxon>
        <taxon>Streptophyta</taxon>
        <taxon>Embryophyta</taxon>
        <taxon>Tracheophyta</taxon>
        <taxon>Spermatophyta</taxon>
        <taxon>Magnoliopsida</taxon>
        <taxon>Liliopsida</taxon>
        <taxon>Poales</taxon>
        <taxon>Poaceae</taxon>
        <taxon>PACMAD clade</taxon>
        <taxon>Panicoideae</taxon>
        <taxon>Andropogonodae</taxon>
        <taxon>Andropogoneae</taxon>
        <taxon>Sorghinae</taxon>
        <taxon>Sorghum</taxon>
    </lineage>
</organism>
<protein>
    <submittedName>
        <fullName evidence="2">Uncharacterized protein</fullName>
    </submittedName>
</protein>
<sequence>MVLNSLKLTTPSLSMSKRQMMAWHSAMFRRAPSLASTSFRLSGVMHPVPSISYIPNVSRSHVRSSSSSSPAASACSPASSSSSSSGPPSPPVFAAECTHAEPPQLRRRRDLAVAVAAE</sequence>
<reference evidence="3" key="2">
    <citation type="journal article" date="2018" name="Plant J.">
        <title>The Sorghum bicolor reference genome: improved assembly, gene annotations, a transcriptome atlas, and signatures of genome organization.</title>
        <authorList>
            <person name="McCormick R.F."/>
            <person name="Truong S.K."/>
            <person name="Sreedasyam A."/>
            <person name="Jenkins J."/>
            <person name="Shu S."/>
            <person name="Sims D."/>
            <person name="Kennedy M."/>
            <person name="Amirebrahimi M."/>
            <person name="Weers B.D."/>
            <person name="McKinley B."/>
            <person name="Mattison A."/>
            <person name="Morishige D.T."/>
            <person name="Grimwood J."/>
            <person name="Schmutz J."/>
            <person name="Mullet J.E."/>
        </authorList>
    </citation>
    <scope>NUCLEOTIDE SEQUENCE [LARGE SCALE GENOMIC DNA]</scope>
    <source>
        <strain evidence="3">cv. BTx623</strain>
    </source>
</reference>
<dbReference type="InParanoid" id="A0A1Z5RM00"/>
<reference evidence="2 3" key="1">
    <citation type="journal article" date="2009" name="Nature">
        <title>The Sorghum bicolor genome and the diversification of grasses.</title>
        <authorList>
            <person name="Paterson A.H."/>
            <person name="Bowers J.E."/>
            <person name="Bruggmann R."/>
            <person name="Dubchak I."/>
            <person name="Grimwood J."/>
            <person name="Gundlach H."/>
            <person name="Haberer G."/>
            <person name="Hellsten U."/>
            <person name="Mitros T."/>
            <person name="Poliakov A."/>
            <person name="Schmutz J."/>
            <person name="Spannagl M."/>
            <person name="Tang H."/>
            <person name="Wang X."/>
            <person name="Wicker T."/>
            <person name="Bharti A.K."/>
            <person name="Chapman J."/>
            <person name="Feltus F.A."/>
            <person name="Gowik U."/>
            <person name="Grigoriev I.V."/>
            <person name="Lyons E."/>
            <person name="Maher C.A."/>
            <person name="Martis M."/>
            <person name="Narechania A."/>
            <person name="Otillar R.P."/>
            <person name="Penning B.W."/>
            <person name="Salamov A.A."/>
            <person name="Wang Y."/>
            <person name="Zhang L."/>
            <person name="Carpita N.C."/>
            <person name="Freeling M."/>
            <person name="Gingle A.R."/>
            <person name="Hash C.T."/>
            <person name="Keller B."/>
            <person name="Klein P."/>
            <person name="Kresovich S."/>
            <person name="McCann M.C."/>
            <person name="Ming R."/>
            <person name="Peterson D.G."/>
            <person name="Mehboob-ur-Rahman"/>
            <person name="Ware D."/>
            <person name="Westhoff P."/>
            <person name="Mayer K.F."/>
            <person name="Messing J."/>
            <person name="Rokhsar D.S."/>
        </authorList>
    </citation>
    <scope>NUCLEOTIDE SEQUENCE [LARGE SCALE GENOMIC DNA]</scope>
    <source>
        <strain evidence="3">cv. BTx623</strain>
    </source>
</reference>
<keyword evidence="3" id="KW-1185">Reference proteome</keyword>
<evidence type="ECO:0000256" key="1">
    <source>
        <dbReference type="SAM" id="MobiDB-lite"/>
    </source>
</evidence>
<evidence type="ECO:0000313" key="3">
    <source>
        <dbReference type="Proteomes" id="UP000000768"/>
    </source>
</evidence>
<dbReference type="Proteomes" id="UP000000768">
    <property type="component" value="Chromosome 4"/>
</dbReference>
<dbReference type="AlphaFoldDB" id="A0A1Z5RM00"/>
<dbReference type="EMBL" id="CM000763">
    <property type="protein sequence ID" value="OQU84782.1"/>
    <property type="molecule type" value="Genomic_DNA"/>
</dbReference>